<dbReference type="InterPro" id="IPR008991">
    <property type="entry name" value="Translation_prot_SH3-like_sf"/>
</dbReference>
<sequence>MELKSGMLAISKAGHDKGELYVISSVEGKFAFLINGKKYTKLHSKKKNLLHIQPIHIDYKDVIKNAGKQFKRENFNNEDVAFAIKLYKREMVADTGKETNV</sequence>
<dbReference type="OrthoDB" id="1683515at2"/>
<dbReference type="AlphaFoldDB" id="V2Y872"/>
<evidence type="ECO:0000256" key="2">
    <source>
        <dbReference type="ARBA" id="ARBA00023274"/>
    </source>
</evidence>
<dbReference type="GO" id="GO:0005840">
    <property type="term" value="C:ribosome"/>
    <property type="evidence" value="ECO:0007669"/>
    <property type="project" value="UniProtKB-KW"/>
</dbReference>
<evidence type="ECO:0000313" key="3">
    <source>
        <dbReference type="EMBL" id="ESL04302.1"/>
    </source>
</evidence>
<proteinExistence type="predicted"/>
<gene>
    <name evidence="3" type="ORF">GCWU0000282_000652</name>
</gene>
<dbReference type="Proteomes" id="UP000018227">
    <property type="component" value="Unassembled WGS sequence"/>
</dbReference>
<keyword evidence="1" id="KW-0689">Ribosomal protein</keyword>
<dbReference type="STRING" id="592026.GCWU0000282_000652"/>
<dbReference type="InterPro" id="IPR041985">
    <property type="entry name" value="Ribosomal_eL14_KOW"/>
</dbReference>
<dbReference type="HOGENOM" id="CLU_168121_2_0_9"/>
<keyword evidence="2" id="KW-0687">Ribonucleoprotein</keyword>
<dbReference type="EMBL" id="ACIL03000005">
    <property type="protein sequence ID" value="ESL04302.1"/>
    <property type="molecule type" value="Genomic_DNA"/>
</dbReference>
<comment type="caution">
    <text evidence="3">The sequence shown here is derived from an EMBL/GenBank/DDBJ whole genome shotgun (WGS) entry which is preliminary data.</text>
</comment>
<evidence type="ECO:0000256" key="1">
    <source>
        <dbReference type="ARBA" id="ARBA00022980"/>
    </source>
</evidence>
<dbReference type="GO" id="GO:1990904">
    <property type="term" value="C:ribonucleoprotein complex"/>
    <property type="evidence" value="ECO:0007669"/>
    <property type="project" value="UniProtKB-KW"/>
</dbReference>
<accession>V2Y872</accession>
<organism evidence="3 4">
    <name type="scientific">Catonella morbi ATCC 51271</name>
    <dbReference type="NCBI Taxonomy" id="592026"/>
    <lineage>
        <taxon>Bacteria</taxon>
        <taxon>Bacillati</taxon>
        <taxon>Bacillota</taxon>
        <taxon>Clostridia</taxon>
        <taxon>Lachnospirales</taxon>
        <taxon>Lachnospiraceae</taxon>
        <taxon>Catonella</taxon>
    </lineage>
</organism>
<dbReference type="SUPFAM" id="SSF50104">
    <property type="entry name" value="Translation proteins SH3-like domain"/>
    <property type="match status" value="1"/>
</dbReference>
<reference evidence="3 4" key="1">
    <citation type="submission" date="2013-06" db="EMBL/GenBank/DDBJ databases">
        <authorList>
            <person name="Weinstock G."/>
            <person name="Sodergren E."/>
            <person name="Clifton S."/>
            <person name="Fulton L."/>
            <person name="Fulton B."/>
            <person name="Courtney L."/>
            <person name="Fronick C."/>
            <person name="Harrison M."/>
            <person name="Strong C."/>
            <person name="Farmer C."/>
            <person name="Delahaunty K."/>
            <person name="Markovic C."/>
            <person name="Hall O."/>
            <person name="Minx P."/>
            <person name="Tomlinson C."/>
            <person name="Mitreva M."/>
            <person name="Nelson J."/>
            <person name="Hou S."/>
            <person name="Wollam A."/>
            <person name="Pepin K.H."/>
            <person name="Johnson M."/>
            <person name="Bhonagiri V."/>
            <person name="Nash W.E."/>
            <person name="Warren W."/>
            <person name="Chinwalla A."/>
            <person name="Mardis E.R."/>
            <person name="Wilson R.K."/>
        </authorList>
    </citation>
    <scope>NUCLEOTIDE SEQUENCE [LARGE SCALE GENOMIC DNA]</scope>
    <source>
        <strain evidence="3 4">ATCC 51271</strain>
    </source>
</reference>
<dbReference type="RefSeq" id="WP_023353542.1">
    <property type="nucleotide sequence ID" value="NZ_KI535366.1"/>
</dbReference>
<protein>
    <recommendedName>
        <fullName evidence="5">Ribosomal protein L14E</fullName>
    </recommendedName>
</protein>
<name>V2Y872_9FIRM</name>
<evidence type="ECO:0008006" key="5">
    <source>
        <dbReference type="Google" id="ProtNLM"/>
    </source>
</evidence>
<evidence type="ECO:0000313" key="4">
    <source>
        <dbReference type="Proteomes" id="UP000018227"/>
    </source>
</evidence>
<dbReference type="CDD" id="cd06088">
    <property type="entry name" value="KOW_RPL14"/>
    <property type="match status" value="1"/>
</dbReference>
<keyword evidence="4" id="KW-1185">Reference proteome</keyword>